<evidence type="ECO:0000313" key="2">
    <source>
        <dbReference type="Proteomes" id="UP001465755"/>
    </source>
</evidence>
<organism evidence="1 2">
    <name type="scientific">Symbiochloris irregularis</name>
    <dbReference type="NCBI Taxonomy" id="706552"/>
    <lineage>
        <taxon>Eukaryota</taxon>
        <taxon>Viridiplantae</taxon>
        <taxon>Chlorophyta</taxon>
        <taxon>core chlorophytes</taxon>
        <taxon>Trebouxiophyceae</taxon>
        <taxon>Trebouxiales</taxon>
        <taxon>Trebouxiaceae</taxon>
        <taxon>Symbiochloris</taxon>
    </lineage>
</organism>
<accession>A0AAW1P2P8</accession>
<proteinExistence type="predicted"/>
<protein>
    <submittedName>
        <fullName evidence="1">Uncharacterized protein</fullName>
    </submittedName>
</protein>
<name>A0AAW1P2P8_9CHLO</name>
<dbReference type="Proteomes" id="UP001465755">
    <property type="component" value="Unassembled WGS sequence"/>
</dbReference>
<gene>
    <name evidence="1" type="ORF">WJX73_002347</name>
</gene>
<sequence length="101" mass="10783">MPGESRWGSQVDAALLLRTDELLGKAADASCALGTGQQNHQEAVGRGRSCLFALKQFGKDLLPIKVAQRKMEPDTTRLDTAVTSFGKLSTRFYANPTSGAG</sequence>
<comment type="caution">
    <text evidence="1">The sequence shown here is derived from an EMBL/GenBank/DDBJ whole genome shotgun (WGS) entry which is preliminary data.</text>
</comment>
<keyword evidence="2" id="KW-1185">Reference proteome</keyword>
<evidence type="ECO:0000313" key="1">
    <source>
        <dbReference type="EMBL" id="KAK9802891.1"/>
    </source>
</evidence>
<dbReference type="EMBL" id="JALJOQ010000065">
    <property type="protein sequence ID" value="KAK9802891.1"/>
    <property type="molecule type" value="Genomic_DNA"/>
</dbReference>
<reference evidence="1 2" key="1">
    <citation type="journal article" date="2024" name="Nat. Commun.">
        <title>Phylogenomics reveals the evolutionary origins of lichenization in chlorophyte algae.</title>
        <authorList>
            <person name="Puginier C."/>
            <person name="Libourel C."/>
            <person name="Otte J."/>
            <person name="Skaloud P."/>
            <person name="Haon M."/>
            <person name="Grisel S."/>
            <person name="Petersen M."/>
            <person name="Berrin J.G."/>
            <person name="Delaux P.M."/>
            <person name="Dal Grande F."/>
            <person name="Keller J."/>
        </authorList>
    </citation>
    <scope>NUCLEOTIDE SEQUENCE [LARGE SCALE GENOMIC DNA]</scope>
    <source>
        <strain evidence="1 2">SAG 2036</strain>
    </source>
</reference>
<dbReference type="AlphaFoldDB" id="A0AAW1P2P8"/>